<protein>
    <recommendedName>
        <fullName evidence="9">RING-type domain-containing protein</fullName>
    </recommendedName>
</protein>
<keyword evidence="2 4" id="KW-0863">Zinc-finger</keyword>
<dbReference type="Gene3D" id="3.30.40.10">
    <property type="entry name" value="Zinc/RING finger domain, C3HC4 (zinc finger)"/>
    <property type="match status" value="1"/>
</dbReference>
<dbReference type="STRING" id="44689.Q7KWL0"/>
<keyword evidence="8" id="KW-1185">Reference proteome</keyword>
<accession>Q550N2</accession>
<gene>
    <name evidence="7" type="ORF">DDB_G0276809</name>
</gene>
<evidence type="ECO:0000256" key="2">
    <source>
        <dbReference type="ARBA" id="ARBA00022771"/>
    </source>
</evidence>
<evidence type="ECO:0000259" key="6">
    <source>
        <dbReference type="PROSITE" id="PS50089"/>
    </source>
</evidence>
<evidence type="ECO:0000313" key="7">
    <source>
        <dbReference type="EMBL" id="EAL68906.1"/>
    </source>
</evidence>
<dbReference type="RefSeq" id="XP_642900.1">
    <property type="nucleotide sequence ID" value="XM_637808.1"/>
</dbReference>
<comment type="caution">
    <text evidence="7">The sequence shown here is derived from an EMBL/GenBank/DDBJ whole genome shotgun (WGS) entry which is preliminary data.</text>
</comment>
<dbReference type="GeneID" id="8620766"/>
<keyword evidence="3" id="KW-0862">Zinc</keyword>
<dbReference type="KEGG" id="ddi:DDB_G0276809"/>
<name>Q7KWL0_DICDI</name>
<sequence length="172" mass="20239">MVLKILSSQPSSSSNYNEKDIIISEPKNFKRKTFSESIDLKEYINKEWFTLFRESGVKRSQLKNPLELLYIFTTIYNYLGLKDGDITIFKKNPPTSFNRNRNEEEEEDEDKEVCSICLENIKEKESVWCCKKCSNNLHTECVSTWASYTNKLYQWTCPNCRNGNDHLPIPKK</sequence>
<dbReference type="SUPFAM" id="SSF57850">
    <property type="entry name" value="RING/U-box"/>
    <property type="match status" value="1"/>
</dbReference>
<dbReference type="Proteomes" id="UP000002195">
    <property type="component" value="Unassembled WGS sequence"/>
</dbReference>
<dbReference type="GO" id="GO:0008270">
    <property type="term" value="F:zinc ion binding"/>
    <property type="evidence" value="ECO:0007669"/>
    <property type="project" value="UniProtKB-KW"/>
</dbReference>
<evidence type="ECO:0000256" key="3">
    <source>
        <dbReference type="ARBA" id="ARBA00022833"/>
    </source>
</evidence>
<dbReference type="HOGENOM" id="CLU_1558106_0_0_1"/>
<keyword evidence="1" id="KW-0479">Metal-binding</keyword>
<dbReference type="Pfam" id="PF13639">
    <property type="entry name" value="zf-RING_2"/>
    <property type="match status" value="1"/>
</dbReference>
<evidence type="ECO:0000256" key="1">
    <source>
        <dbReference type="ARBA" id="ARBA00022723"/>
    </source>
</evidence>
<dbReference type="FunFam" id="3.30.40.10:FF:001134">
    <property type="entry name" value="E3 ubiquitin-protein ligase Zswim2"/>
    <property type="match status" value="1"/>
</dbReference>
<evidence type="ECO:0000313" key="8">
    <source>
        <dbReference type="Proteomes" id="UP000002195"/>
    </source>
</evidence>
<organism evidence="7 8">
    <name type="scientific">Dictyostelium discoideum</name>
    <name type="common">Social amoeba</name>
    <dbReference type="NCBI Taxonomy" id="44689"/>
    <lineage>
        <taxon>Eukaryota</taxon>
        <taxon>Amoebozoa</taxon>
        <taxon>Evosea</taxon>
        <taxon>Eumycetozoa</taxon>
        <taxon>Dictyostelia</taxon>
        <taxon>Dictyosteliales</taxon>
        <taxon>Dictyosteliaceae</taxon>
        <taxon>Dictyostelium</taxon>
    </lineage>
</organism>
<dbReference type="InterPro" id="IPR013083">
    <property type="entry name" value="Znf_RING/FYVE/PHD"/>
</dbReference>
<reference evidence="7 8" key="1">
    <citation type="journal article" date="2005" name="Nature">
        <title>The genome of the social amoeba Dictyostelium discoideum.</title>
        <authorList>
            <consortium name="The Dictyostelium discoideum Sequencing Consortium"/>
            <person name="Eichinger L."/>
            <person name="Pachebat J.A."/>
            <person name="Glockner G."/>
            <person name="Rajandream M.A."/>
            <person name="Sucgang R."/>
            <person name="Berriman M."/>
            <person name="Song J."/>
            <person name="Olsen R."/>
            <person name="Szafranski K."/>
            <person name="Xu Q."/>
            <person name="Tunggal B."/>
            <person name="Kummerfeld S."/>
            <person name="Madera M."/>
            <person name="Konfortov B.A."/>
            <person name="Rivero F."/>
            <person name="Bankier A.T."/>
            <person name="Lehmann R."/>
            <person name="Hamlin N."/>
            <person name="Davies R."/>
            <person name="Gaudet P."/>
            <person name="Fey P."/>
            <person name="Pilcher K."/>
            <person name="Chen G."/>
            <person name="Saunders D."/>
            <person name="Sodergren E."/>
            <person name="Davis P."/>
            <person name="Kerhornou A."/>
            <person name="Nie X."/>
            <person name="Hall N."/>
            <person name="Anjard C."/>
            <person name="Hemphill L."/>
            <person name="Bason N."/>
            <person name="Farbrother P."/>
            <person name="Desany B."/>
            <person name="Just E."/>
            <person name="Morio T."/>
            <person name="Rost R."/>
            <person name="Churcher C."/>
            <person name="Cooper J."/>
            <person name="Haydock S."/>
            <person name="van Driessche N."/>
            <person name="Cronin A."/>
            <person name="Goodhead I."/>
            <person name="Muzny D."/>
            <person name="Mourier T."/>
            <person name="Pain A."/>
            <person name="Lu M."/>
            <person name="Harper D."/>
            <person name="Lindsay R."/>
            <person name="Hauser H."/>
            <person name="James K."/>
            <person name="Quiles M."/>
            <person name="Madan Babu M."/>
            <person name="Saito T."/>
            <person name="Buchrieser C."/>
            <person name="Wardroper A."/>
            <person name="Felder M."/>
            <person name="Thangavelu M."/>
            <person name="Johnson D."/>
            <person name="Knights A."/>
            <person name="Loulseged H."/>
            <person name="Mungall K."/>
            <person name="Oliver K."/>
            <person name="Price C."/>
            <person name="Quail M.A."/>
            <person name="Urushihara H."/>
            <person name="Hernandez J."/>
            <person name="Rabbinowitsch E."/>
            <person name="Steffen D."/>
            <person name="Sanders M."/>
            <person name="Ma J."/>
            <person name="Kohara Y."/>
            <person name="Sharp S."/>
            <person name="Simmonds M."/>
            <person name="Spiegler S."/>
            <person name="Tivey A."/>
            <person name="Sugano S."/>
            <person name="White B."/>
            <person name="Walker D."/>
            <person name="Woodward J."/>
            <person name="Winckler T."/>
            <person name="Tanaka Y."/>
            <person name="Shaulsky G."/>
            <person name="Schleicher M."/>
            <person name="Weinstock G."/>
            <person name="Rosenthal A."/>
            <person name="Cox E.C."/>
            <person name="Chisholm R.L."/>
            <person name="Gibbs R."/>
            <person name="Loomis W.F."/>
            <person name="Platzer M."/>
            <person name="Kay R.R."/>
            <person name="Williams J."/>
            <person name="Dear P.H."/>
            <person name="Noegel A.A."/>
            <person name="Barrell B."/>
            <person name="Kuspa A."/>
        </authorList>
    </citation>
    <scope>NUCLEOTIDE SEQUENCE [LARGE SCALE GENOMIC DNA]</scope>
    <source>
        <strain evidence="7 8">AX4</strain>
    </source>
</reference>
<dbReference type="PROSITE" id="PS01359">
    <property type="entry name" value="ZF_PHD_1"/>
    <property type="match status" value="1"/>
</dbReference>
<dbReference type="InterPro" id="IPR001841">
    <property type="entry name" value="Znf_RING"/>
</dbReference>
<evidence type="ECO:0000256" key="4">
    <source>
        <dbReference type="PROSITE-ProRule" id="PRU00175"/>
    </source>
</evidence>
<dbReference type="GO" id="GO:0061630">
    <property type="term" value="F:ubiquitin protein ligase activity"/>
    <property type="evidence" value="ECO:0007669"/>
    <property type="project" value="InterPro"/>
</dbReference>
<dbReference type="PaxDb" id="44689-DDB0168268"/>
<dbReference type="PROSITE" id="PS50016">
    <property type="entry name" value="ZF_PHD_2"/>
    <property type="match status" value="1"/>
</dbReference>
<evidence type="ECO:0000259" key="5">
    <source>
        <dbReference type="PROSITE" id="PS50016"/>
    </source>
</evidence>
<dbReference type="AlphaFoldDB" id="Q7KWL0"/>
<evidence type="ECO:0008006" key="9">
    <source>
        <dbReference type="Google" id="ProtNLM"/>
    </source>
</evidence>
<dbReference type="InterPro" id="IPR019787">
    <property type="entry name" value="Znf_PHD-finger"/>
</dbReference>
<dbReference type="eggNOG" id="ENOG502RIMB">
    <property type="taxonomic scope" value="Eukaryota"/>
</dbReference>
<dbReference type="InterPro" id="IPR019786">
    <property type="entry name" value="Zinc_finger_PHD-type_CS"/>
</dbReference>
<dbReference type="InParanoid" id="Q7KWL0"/>
<dbReference type="PANTHER" id="PTHR21540">
    <property type="entry name" value="RING FINGER AND SWIM DOMAIN-CONTAINING PROTEIN 2"/>
    <property type="match status" value="1"/>
</dbReference>
<feature type="domain" description="PHD-type" evidence="5">
    <location>
        <begin position="111"/>
        <end position="163"/>
    </location>
</feature>
<proteinExistence type="predicted"/>
<dbReference type="PROSITE" id="PS50089">
    <property type="entry name" value="ZF_RING_2"/>
    <property type="match status" value="1"/>
</dbReference>
<dbReference type="EMBL" id="AAFI02000019">
    <property type="protein sequence ID" value="EAL68906.1"/>
    <property type="molecule type" value="Genomic_DNA"/>
</dbReference>
<dbReference type="VEuPathDB" id="AmoebaDB:DDB_G0276809"/>
<dbReference type="InterPro" id="IPR039903">
    <property type="entry name" value="Zswim2"/>
</dbReference>
<feature type="domain" description="RING-type" evidence="6">
    <location>
        <begin position="114"/>
        <end position="161"/>
    </location>
</feature>
<accession>Q7KWL0</accession>
<dbReference type="dictyBase" id="DDB_G0276809"/>